<comment type="caution">
    <text evidence="1">The sequence shown here is derived from an EMBL/GenBank/DDBJ whole genome shotgun (WGS) entry which is preliminary data.</text>
</comment>
<name>A0A498KWE0_9EURY</name>
<organism evidence="1 2">
    <name type="scientific">Halorientalis pallida</name>
    <dbReference type="NCBI Taxonomy" id="2479928"/>
    <lineage>
        <taxon>Archaea</taxon>
        <taxon>Methanobacteriati</taxon>
        <taxon>Methanobacteriota</taxon>
        <taxon>Stenosarchaea group</taxon>
        <taxon>Halobacteria</taxon>
        <taxon>Halobacteriales</taxon>
        <taxon>Haloarculaceae</taxon>
        <taxon>Halorientalis</taxon>
    </lineage>
</organism>
<evidence type="ECO:0000313" key="1">
    <source>
        <dbReference type="EMBL" id="RXK48029.1"/>
    </source>
</evidence>
<keyword evidence="2" id="KW-1185">Reference proteome</keyword>
<accession>A0A498KWE0</accession>
<dbReference type="OrthoDB" id="379510at2157"/>
<evidence type="ECO:0000313" key="2">
    <source>
        <dbReference type="Proteomes" id="UP000289691"/>
    </source>
</evidence>
<gene>
    <name evidence="1" type="ORF">EAF64_15485</name>
</gene>
<reference evidence="1 2" key="1">
    <citation type="submission" date="2019-01" db="EMBL/GenBank/DDBJ databases">
        <title>Halorientalis sp. F13-25 a new haloarchaeum isolated from hypersaline water.</title>
        <authorList>
            <person name="Ana D.-V."/>
            <person name="Cristina S.-P."/>
            <person name="Antonio V."/>
        </authorList>
    </citation>
    <scope>NUCLEOTIDE SEQUENCE [LARGE SCALE GENOMIC DNA]</scope>
    <source>
        <strain evidence="1 2">F13-25</strain>
    </source>
</reference>
<dbReference type="RefSeq" id="WP_129069882.1">
    <property type="nucleotide sequence ID" value="NZ_RDFA01000005.1"/>
</dbReference>
<proteinExistence type="predicted"/>
<dbReference type="Proteomes" id="UP000289691">
    <property type="component" value="Unassembled WGS sequence"/>
</dbReference>
<dbReference type="AlphaFoldDB" id="A0A498KWE0"/>
<dbReference type="EMBL" id="RDFA01000005">
    <property type="protein sequence ID" value="RXK48029.1"/>
    <property type="molecule type" value="Genomic_DNA"/>
</dbReference>
<protein>
    <submittedName>
        <fullName evidence="1">Uncharacterized protein</fullName>
    </submittedName>
</protein>
<sequence>MSSQIEAHSGQQRALEQFVATGGQPDNLQIESSVIEQVSADSSPQTVRDHVLKTLWRQVPALCVPDVHDLRVSLDVDVDADAPVDAQVTTVLQAAVAMLDEWNHL</sequence>